<comment type="similarity">
    <text evidence="2 4">Belongs to the class-IV pyridoxal-phosphate-dependent aminotransferase family.</text>
</comment>
<dbReference type="Proteomes" id="UP000449710">
    <property type="component" value="Unassembled WGS sequence"/>
</dbReference>
<organism evidence="6 7">
    <name type="scientific">Isachenkonia alkalipeptolytica</name>
    <dbReference type="NCBI Taxonomy" id="2565777"/>
    <lineage>
        <taxon>Bacteria</taxon>
        <taxon>Bacillati</taxon>
        <taxon>Bacillota</taxon>
        <taxon>Clostridia</taxon>
        <taxon>Eubacteriales</taxon>
        <taxon>Clostridiaceae</taxon>
        <taxon>Isachenkonia</taxon>
    </lineage>
</organism>
<dbReference type="PROSITE" id="PS00770">
    <property type="entry name" value="AA_TRANSFER_CLASS_4"/>
    <property type="match status" value="1"/>
</dbReference>
<evidence type="ECO:0000256" key="3">
    <source>
        <dbReference type="ARBA" id="ARBA00022898"/>
    </source>
</evidence>
<name>A0AA43XMF6_9CLOT</name>
<gene>
    <name evidence="6" type="ORF">ISALK_12965</name>
</gene>
<dbReference type="Gene3D" id="3.30.470.10">
    <property type="match status" value="1"/>
</dbReference>
<accession>A0AA43XMF6</accession>
<dbReference type="PANTHER" id="PTHR42743">
    <property type="entry name" value="AMINO-ACID AMINOTRANSFERASE"/>
    <property type="match status" value="1"/>
</dbReference>
<dbReference type="InterPro" id="IPR043132">
    <property type="entry name" value="BCAT-like_C"/>
</dbReference>
<sequence length="283" mass="32025">MAQLTGEYLFKNHEIIQTSGFQEEIPEDQSIYEVLRVIQGTPLFLTEHLNRLYVSLKILNLRDSYDLSPLRSLEDSILTLISKNAIENCNLKIIVTHFNGQRSLNCYGFFIPSSYPPADAYKTGVNTILYHGTRENPNAKVYQKELREDVAKKLKAADAYEALLVNEAGEISEGSRSNLFFVKNQTVYTPPAKQVLLGITREKILQLMEDHNIPYEVTTIHEKDLEGMNGAFMTGTSPKVLPLRRIGSLHYASASHPVIQKIMELYNALIEAEIRNNVAPKIL</sequence>
<dbReference type="GO" id="GO:0046394">
    <property type="term" value="P:carboxylic acid biosynthetic process"/>
    <property type="evidence" value="ECO:0007669"/>
    <property type="project" value="UniProtKB-ARBA"/>
</dbReference>
<evidence type="ECO:0000313" key="7">
    <source>
        <dbReference type="Proteomes" id="UP000449710"/>
    </source>
</evidence>
<dbReference type="AlphaFoldDB" id="A0AA43XMF6"/>
<keyword evidence="6" id="KW-0032">Aminotransferase</keyword>
<dbReference type="PANTHER" id="PTHR42743:SF11">
    <property type="entry name" value="AMINODEOXYCHORISMATE LYASE"/>
    <property type="match status" value="1"/>
</dbReference>
<reference evidence="6 7" key="1">
    <citation type="submission" date="2019-04" db="EMBL/GenBank/DDBJ databases">
        <title>Isachenkonia alkalipeptolytica gen. nov. sp. nov. a new anaerobic, alkiliphilic organothrophic bacterium capable to reduce synthesized ferrihydrite isolated from a soda lake.</title>
        <authorList>
            <person name="Toshchakov S.V."/>
            <person name="Zavarzina D.G."/>
            <person name="Zhilina T.N."/>
            <person name="Kostrikina N.A."/>
            <person name="Kublanov I.V."/>
        </authorList>
    </citation>
    <scope>NUCLEOTIDE SEQUENCE [LARGE SCALE GENOMIC DNA]</scope>
    <source>
        <strain evidence="6 7">Z-1701</strain>
    </source>
</reference>
<dbReference type="SUPFAM" id="SSF56752">
    <property type="entry name" value="D-aminoacid aminotransferase-like PLP-dependent enzymes"/>
    <property type="match status" value="1"/>
</dbReference>
<dbReference type="InterPro" id="IPR001544">
    <property type="entry name" value="Aminotrans_IV"/>
</dbReference>
<dbReference type="Pfam" id="PF01063">
    <property type="entry name" value="Aminotran_4"/>
    <property type="match status" value="1"/>
</dbReference>
<dbReference type="GO" id="GO:0005829">
    <property type="term" value="C:cytosol"/>
    <property type="evidence" value="ECO:0007669"/>
    <property type="project" value="TreeGrafter"/>
</dbReference>
<keyword evidence="7" id="KW-1185">Reference proteome</keyword>
<evidence type="ECO:0000313" key="6">
    <source>
        <dbReference type="EMBL" id="NBG89402.1"/>
    </source>
</evidence>
<dbReference type="InterPro" id="IPR050571">
    <property type="entry name" value="Class-IV_PLP-Dep_Aminotrnsfr"/>
</dbReference>
<dbReference type="CDD" id="cd00449">
    <property type="entry name" value="PLPDE_IV"/>
    <property type="match status" value="1"/>
</dbReference>
<evidence type="ECO:0000256" key="5">
    <source>
        <dbReference type="RuleBase" id="RU004516"/>
    </source>
</evidence>
<dbReference type="GO" id="GO:0008483">
    <property type="term" value="F:transaminase activity"/>
    <property type="evidence" value="ECO:0007669"/>
    <property type="project" value="UniProtKB-KW"/>
</dbReference>
<evidence type="ECO:0000256" key="1">
    <source>
        <dbReference type="ARBA" id="ARBA00001933"/>
    </source>
</evidence>
<comment type="cofactor">
    <cofactor evidence="1 5">
        <name>pyridoxal 5'-phosphate</name>
        <dbReference type="ChEBI" id="CHEBI:597326"/>
    </cofactor>
</comment>
<comment type="caution">
    <text evidence="6">The sequence shown here is derived from an EMBL/GenBank/DDBJ whole genome shotgun (WGS) entry which is preliminary data.</text>
</comment>
<dbReference type="InterPro" id="IPR018300">
    <property type="entry name" value="Aminotrans_IV_CS"/>
</dbReference>
<dbReference type="Gene3D" id="3.20.10.10">
    <property type="entry name" value="D-amino Acid Aminotransferase, subunit A, domain 2"/>
    <property type="match status" value="1"/>
</dbReference>
<keyword evidence="3 5" id="KW-0663">Pyridoxal phosphate</keyword>
<evidence type="ECO:0000256" key="2">
    <source>
        <dbReference type="ARBA" id="ARBA00009320"/>
    </source>
</evidence>
<dbReference type="EMBL" id="SUMG01000023">
    <property type="protein sequence ID" value="NBG89402.1"/>
    <property type="molecule type" value="Genomic_DNA"/>
</dbReference>
<protein>
    <submittedName>
        <fullName evidence="6">Aminotransferase IV</fullName>
    </submittedName>
</protein>
<evidence type="ECO:0000256" key="4">
    <source>
        <dbReference type="RuleBase" id="RU004106"/>
    </source>
</evidence>
<dbReference type="InterPro" id="IPR036038">
    <property type="entry name" value="Aminotransferase-like"/>
</dbReference>
<keyword evidence="6" id="KW-0808">Transferase</keyword>
<proteinExistence type="inferred from homology"/>
<dbReference type="RefSeq" id="WP_160723037.1">
    <property type="nucleotide sequence ID" value="NZ_SUMG01000023.1"/>
</dbReference>
<dbReference type="InterPro" id="IPR043131">
    <property type="entry name" value="BCAT-like_N"/>
</dbReference>